<evidence type="ECO:0000256" key="1">
    <source>
        <dbReference type="ARBA" id="ARBA00006817"/>
    </source>
</evidence>
<organism evidence="3 4">
    <name type="scientific">Nocardioides baculatus</name>
    <dbReference type="NCBI Taxonomy" id="2801337"/>
    <lineage>
        <taxon>Bacteria</taxon>
        <taxon>Bacillati</taxon>
        <taxon>Actinomycetota</taxon>
        <taxon>Actinomycetes</taxon>
        <taxon>Propionibacteriales</taxon>
        <taxon>Nocardioidaceae</taxon>
        <taxon>Nocardioides</taxon>
    </lineage>
</organism>
<dbReference type="SUPFAM" id="SSF55961">
    <property type="entry name" value="Bet v1-like"/>
    <property type="match status" value="1"/>
</dbReference>
<protein>
    <submittedName>
        <fullName evidence="3">SRPBCC family protein</fullName>
    </submittedName>
</protein>
<name>A0ABS1LCP3_9ACTN</name>
<sequence length="182" mass="20255">MTSPTDLMTGRRETTDGRTLLVIERSYRAPLEDVWAACTEPGRMERWVGTWSGDPDSGTITFRMTAEGEDAKPEEMDVLACEPPRRFVVRGRQPESFTEDGSGEKVHWEMGVELTEADGTTLLRFTRVLAPGDTGRAMVASVGPGWDYYLDRLTAHLSGDDVAAVDWESYAGGSAWYREHFA</sequence>
<comment type="caution">
    <text evidence="3">The sequence shown here is derived from an EMBL/GenBank/DDBJ whole genome shotgun (WGS) entry which is preliminary data.</text>
</comment>
<comment type="similarity">
    <text evidence="1">Belongs to the AHA1 family.</text>
</comment>
<accession>A0ABS1LCP3</accession>
<keyword evidence="4" id="KW-1185">Reference proteome</keyword>
<evidence type="ECO:0000313" key="3">
    <source>
        <dbReference type="EMBL" id="MBL0749434.1"/>
    </source>
</evidence>
<dbReference type="Pfam" id="PF08327">
    <property type="entry name" value="AHSA1"/>
    <property type="match status" value="1"/>
</dbReference>
<dbReference type="RefSeq" id="WP_201939412.1">
    <property type="nucleotide sequence ID" value="NZ_JAERSG010000005.1"/>
</dbReference>
<evidence type="ECO:0000259" key="2">
    <source>
        <dbReference type="Pfam" id="PF08327"/>
    </source>
</evidence>
<reference evidence="3 4" key="1">
    <citation type="submission" date="2021-01" db="EMBL/GenBank/DDBJ databases">
        <title>Genome seq and assembly of Nocardiodes sp. G10.</title>
        <authorList>
            <person name="Chhetri G."/>
        </authorList>
    </citation>
    <scope>NUCLEOTIDE SEQUENCE [LARGE SCALE GENOMIC DNA]</scope>
    <source>
        <strain evidence="3 4">G10</strain>
    </source>
</reference>
<dbReference type="EMBL" id="JAERSG010000005">
    <property type="protein sequence ID" value="MBL0749434.1"/>
    <property type="molecule type" value="Genomic_DNA"/>
</dbReference>
<dbReference type="Gene3D" id="3.30.530.20">
    <property type="match status" value="1"/>
</dbReference>
<dbReference type="CDD" id="cd08899">
    <property type="entry name" value="SRPBCC_CalC_Aha1-like_6"/>
    <property type="match status" value="1"/>
</dbReference>
<dbReference type="InterPro" id="IPR023393">
    <property type="entry name" value="START-like_dom_sf"/>
</dbReference>
<dbReference type="Proteomes" id="UP000636918">
    <property type="component" value="Unassembled WGS sequence"/>
</dbReference>
<proteinExistence type="inferred from homology"/>
<feature type="domain" description="Activator of Hsp90 ATPase homologue 1/2-like C-terminal" evidence="2">
    <location>
        <begin position="28"/>
        <end position="157"/>
    </location>
</feature>
<evidence type="ECO:0000313" key="4">
    <source>
        <dbReference type="Proteomes" id="UP000636918"/>
    </source>
</evidence>
<gene>
    <name evidence="3" type="ORF">JI751_17580</name>
</gene>
<dbReference type="InterPro" id="IPR013538">
    <property type="entry name" value="ASHA1/2-like_C"/>
</dbReference>